<comment type="caution">
    <text evidence="3">The sequence shown here is derived from an EMBL/GenBank/DDBJ whole genome shotgun (WGS) entry which is preliminary data.</text>
</comment>
<dbReference type="SUPFAM" id="SSF55347">
    <property type="entry name" value="Glyceraldehyde-3-phosphate dehydrogenase-like, C-terminal domain"/>
    <property type="match status" value="1"/>
</dbReference>
<evidence type="ECO:0000259" key="1">
    <source>
        <dbReference type="Pfam" id="PF01408"/>
    </source>
</evidence>
<feature type="domain" description="GFO/IDH/MocA-like oxidoreductase" evidence="2">
    <location>
        <begin position="150"/>
        <end position="266"/>
    </location>
</feature>
<feature type="domain" description="Gfo/Idh/MocA-like oxidoreductase N-terminal" evidence="1">
    <location>
        <begin position="13"/>
        <end position="138"/>
    </location>
</feature>
<dbReference type="SUPFAM" id="SSF51735">
    <property type="entry name" value="NAD(P)-binding Rossmann-fold domains"/>
    <property type="match status" value="1"/>
</dbReference>
<dbReference type="GO" id="GO:0000166">
    <property type="term" value="F:nucleotide binding"/>
    <property type="evidence" value="ECO:0007669"/>
    <property type="project" value="InterPro"/>
</dbReference>
<dbReference type="PANTHER" id="PTHR43377:SF1">
    <property type="entry name" value="BILIVERDIN REDUCTASE A"/>
    <property type="match status" value="1"/>
</dbReference>
<dbReference type="PANTHER" id="PTHR43377">
    <property type="entry name" value="BILIVERDIN REDUCTASE A"/>
    <property type="match status" value="1"/>
</dbReference>
<dbReference type="EMBL" id="VYDA01000019">
    <property type="protein sequence ID" value="MYH60315.1"/>
    <property type="molecule type" value="Genomic_DNA"/>
</dbReference>
<accession>A0A6B1FZ79</accession>
<dbReference type="InterPro" id="IPR036291">
    <property type="entry name" value="NAD(P)-bd_dom_sf"/>
</dbReference>
<dbReference type="InterPro" id="IPR055170">
    <property type="entry name" value="GFO_IDH_MocA-like_dom"/>
</dbReference>
<proteinExistence type="predicted"/>
<sequence length="342" mass="37155">MTEIRSGGGTPRVRMAFVGCGGMARHHTRRILMQQDTTEVKIVCEPSGQSYEAFCALFDEAGKAPPPNEPDLEKMLACDELDAVFIITPHVLHFSQAKVCLEAGLDVLLEKPMVMNAQEAVDLIEVRDRSKRLLSVAFNGSMSPQVRTGTKILRSGKLGRILTISGVAWQNWMSFTTGLWRQDPEVAGGGFLFDTGAHMLNTISDLAGEDFVEVAAWMENEGAPVDILSVVIARLKSGALVSMNAAGNTNSGIGSDVRVMCEKGMLQTGIWGERLLVQEMEDEALTPVELPESLGTWQQFLRVRAGEIENPCPPEIGLRMARLWDAIKESAGQGGRPVTVGS</sequence>
<dbReference type="Gene3D" id="3.30.360.10">
    <property type="entry name" value="Dihydrodipicolinate Reductase, domain 2"/>
    <property type="match status" value="1"/>
</dbReference>
<reference evidence="3" key="1">
    <citation type="submission" date="2019-09" db="EMBL/GenBank/DDBJ databases">
        <title>Characterisation of the sponge microbiome using genome-centric metagenomics.</title>
        <authorList>
            <person name="Engelberts J.P."/>
            <person name="Robbins S.J."/>
            <person name="De Goeij J.M."/>
            <person name="Aranda M."/>
            <person name="Bell S.C."/>
            <person name="Webster N.S."/>
        </authorList>
    </citation>
    <scope>NUCLEOTIDE SEQUENCE</scope>
    <source>
        <strain evidence="3">SB0675_bin_29</strain>
    </source>
</reference>
<gene>
    <name evidence="3" type="ORF">F4148_00600</name>
</gene>
<dbReference type="InterPro" id="IPR051450">
    <property type="entry name" value="Gfo/Idh/MocA_Oxidoreductases"/>
</dbReference>
<protein>
    <submittedName>
        <fullName evidence="3">Gfo/Idh/MocA family oxidoreductase</fullName>
    </submittedName>
</protein>
<dbReference type="Gene3D" id="3.40.50.720">
    <property type="entry name" value="NAD(P)-binding Rossmann-like Domain"/>
    <property type="match status" value="1"/>
</dbReference>
<dbReference type="Pfam" id="PF22725">
    <property type="entry name" value="GFO_IDH_MocA_C3"/>
    <property type="match status" value="1"/>
</dbReference>
<organism evidence="3">
    <name type="scientific">Caldilineaceae bacterium SB0675_bin_29</name>
    <dbReference type="NCBI Taxonomy" id="2605266"/>
    <lineage>
        <taxon>Bacteria</taxon>
        <taxon>Bacillati</taxon>
        <taxon>Chloroflexota</taxon>
        <taxon>Caldilineae</taxon>
        <taxon>Caldilineales</taxon>
        <taxon>Caldilineaceae</taxon>
    </lineage>
</organism>
<evidence type="ECO:0000259" key="2">
    <source>
        <dbReference type="Pfam" id="PF22725"/>
    </source>
</evidence>
<dbReference type="AlphaFoldDB" id="A0A6B1FZ79"/>
<evidence type="ECO:0000313" key="3">
    <source>
        <dbReference type="EMBL" id="MYH60315.1"/>
    </source>
</evidence>
<name>A0A6B1FZ79_9CHLR</name>
<dbReference type="Pfam" id="PF01408">
    <property type="entry name" value="GFO_IDH_MocA"/>
    <property type="match status" value="1"/>
</dbReference>
<dbReference type="InterPro" id="IPR000683">
    <property type="entry name" value="Gfo/Idh/MocA-like_OxRdtase_N"/>
</dbReference>